<sequence length="300" mass="32556">MRPALRATLLMTASAVMFGVMAVVIRLASEHMHAFEIGFFRSFFGLIFALPLLIKPGLRLLHTQRFSLYLLRSLFGTVSMLCSFWALSHLPLAQAISISYSTPLFVTIGAVLMLGEVVRLRRWSAVIIGFIGVLVILRPHSSDFSPAMLIALLSAALAAGSYISIKFLSRTEPPDAVVIYMTLIMTPLSLLPALLDWSWPNAMGWLWLAVIGFLGTAAQVCMTRAYQLGEVSALVPINFLQLPVVVVLAGGLFGEKLDLTTACGAAAIIGANLYIARREVQLARKVTIDPQAAIAESAPR</sequence>
<dbReference type="OrthoDB" id="5565182at2"/>
<accession>A0A411HIX7</accession>
<evidence type="ECO:0000256" key="3">
    <source>
        <dbReference type="ARBA" id="ARBA00022989"/>
    </source>
</evidence>
<comment type="subcellular location">
    <subcellularLocation>
        <location evidence="1">Membrane</location>
        <topology evidence="1">Multi-pass membrane protein</topology>
    </subcellularLocation>
</comment>
<gene>
    <name evidence="7" type="ORF">ELE36_08770</name>
</gene>
<dbReference type="InterPro" id="IPR037185">
    <property type="entry name" value="EmrE-like"/>
</dbReference>
<feature type="transmembrane region" description="Helical" evidence="5">
    <location>
        <begin position="259"/>
        <end position="276"/>
    </location>
</feature>
<dbReference type="Proteomes" id="UP000291562">
    <property type="component" value="Chromosome"/>
</dbReference>
<dbReference type="InterPro" id="IPR000620">
    <property type="entry name" value="EamA_dom"/>
</dbReference>
<feature type="transmembrane region" description="Helical" evidence="5">
    <location>
        <begin position="233"/>
        <end position="253"/>
    </location>
</feature>
<evidence type="ECO:0000256" key="4">
    <source>
        <dbReference type="ARBA" id="ARBA00023136"/>
    </source>
</evidence>
<evidence type="ECO:0000256" key="1">
    <source>
        <dbReference type="ARBA" id="ARBA00004141"/>
    </source>
</evidence>
<feature type="domain" description="EamA" evidence="6">
    <location>
        <begin position="7"/>
        <end position="137"/>
    </location>
</feature>
<keyword evidence="4 5" id="KW-0472">Membrane</keyword>
<feature type="transmembrane region" description="Helical" evidence="5">
    <location>
        <begin position="34"/>
        <end position="54"/>
    </location>
</feature>
<dbReference type="Pfam" id="PF00892">
    <property type="entry name" value="EamA"/>
    <property type="match status" value="2"/>
</dbReference>
<feature type="transmembrane region" description="Helical" evidence="5">
    <location>
        <begin position="7"/>
        <end position="28"/>
    </location>
</feature>
<evidence type="ECO:0000256" key="2">
    <source>
        <dbReference type="ARBA" id="ARBA00022692"/>
    </source>
</evidence>
<keyword evidence="3 5" id="KW-1133">Transmembrane helix</keyword>
<keyword evidence="8" id="KW-1185">Reference proteome</keyword>
<dbReference type="SUPFAM" id="SSF103481">
    <property type="entry name" value="Multidrug resistance efflux transporter EmrE"/>
    <property type="match status" value="2"/>
</dbReference>
<evidence type="ECO:0000259" key="6">
    <source>
        <dbReference type="Pfam" id="PF00892"/>
    </source>
</evidence>
<keyword evidence="2 5" id="KW-0812">Transmembrane</keyword>
<organism evidence="7 8">
    <name type="scientific">Pseudolysobacter antarcticus</name>
    <dbReference type="NCBI Taxonomy" id="2511995"/>
    <lineage>
        <taxon>Bacteria</taxon>
        <taxon>Pseudomonadati</taxon>
        <taxon>Pseudomonadota</taxon>
        <taxon>Gammaproteobacteria</taxon>
        <taxon>Lysobacterales</taxon>
        <taxon>Rhodanobacteraceae</taxon>
        <taxon>Pseudolysobacter</taxon>
    </lineage>
</organism>
<dbReference type="EMBL" id="CP035704">
    <property type="protein sequence ID" value="QBB70453.1"/>
    <property type="molecule type" value="Genomic_DNA"/>
</dbReference>
<feature type="transmembrane region" description="Helical" evidence="5">
    <location>
        <begin position="92"/>
        <end position="114"/>
    </location>
</feature>
<evidence type="ECO:0000313" key="8">
    <source>
        <dbReference type="Proteomes" id="UP000291562"/>
    </source>
</evidence>
<feature type="domain" description="EamA" evidence="6">
    <location>
        <begin position="147"/>
        <end position="273"/>
    </location>
</feature>
<evidence type="ECO:0000256" key="5">
    <source>
        <dbReference type="SAM" id="Phobius"/>
    </source>
</evidence>
<evidence type="ECO:0000313" key="7">
    <source>
        <dbReference type="EMBL" id="QBB70453.1"/>
    </source>
</evidence>
<protein>
    <submittedName>
        <fullName evidence="7">EamA family transporter</fullName>
    </submittedName>
</protein>
<proteinExistence type="predicted"/>
<feature type="transmembrane region" description="Helical" evidence="5">
    <location>
        <begin position="123"/>
        <end position="141"/>
    </location>
</feature>
<name>A0A411HIX7_9GAMM</name>
<dbReference type="AlphaFoldDB" id="A0A411HIX7"/>
<feature type="transmembrane region" description="Helical" evidence="5">
    <location>
        <begin position="66"/>
        <end position="86"/>
    </location>
</feature>
<dbReference type="GO" id="GO:0016020">
    <property type="term" value="C:membrane"/>
    <property type="evidence" value="ECO:0007669"/>
    <property type="project" value="UniProtKB-SubCell"/>
</dbReference>
<feature type="transmembrane region" description="Helical" evidence="5">
    <location>
        <begin position="177"/>
        <end position="199"/>
    </location>
</feature>
<dbReference type="KEGG" id="xbc:ELE36_08770"/>
<feature type="transmembrane region" description="Helical" evidence="5">
    <location>
        <begin position="205"/>
        <end position="226"/>
    </location>
</feature>
<dbReference type="RefSeq" id="WP_129832711.1">
    <property type="nucleotide sequence ID" value="NZ_CP035704.1"/>
</dbReference>
<feature type="transmembrane region" description="Helical" evidence="5">
    <location>
        <begin position="147"/>
        <end position="165"/>
    </location>
</feature>
<dbReference type="PANTHER" id="PTHR22911">
    <property type="entry name" value="ACYL-MALONYL CONDENSING ENZYME-RELATED"/>
    <property type="match status" value="1"/>
</dbReference>
<reference evidence="7 8" key="1">
    <citation type="submission" date="2019-01" db="EMBL/GenBank/DDBJ databases">
        <title>Pseudolysobacter antarctica gen. nov., sp. nov., isolated from Fildes Peninsula, Antarctica.</title>
        <authorList>
            <person name="Wei Z."/>
            <person name="Peng F."/>
        </authorList>
    </citation>
    <scope>NUCLEOTIDE SEQUENCE [LARGE SCALE GENOMIC DNA]</scope>
    <source>
        <strain evidence="7 8">AQ6-296</strain>
    </source>
</reference>
<dbReference type="PANTHER" id="PTHR22911:SF6">
    <property type="entry name" value="SOLUTE CARRIER FAMILY 35 MEMBER G1"/>
    <property type="match status" value="1"/>
</dbReference>